<dbReference type="PROSITE" id="PS01117">
    <property type="entry name" value="HTH_MARR_1"/>
    <property type="match status" value="1"/>
</dbReference>
<keyword evidence="6" id="KW-1185">Reference proteome</keyword>
<evidence type="ECO:0000313" key="5">
    <source>
        <dbReference type="EMBL" id="QQR39156.1"/>
    </source>
</evidence>
<keyword evidence="2" id="KW-0238">DNA-binding</keyword>
<dbReference type="PANTHER" id="PTHR33164:SF43">
    <property type="entry name" value="HTH-TYPE TRANSCRIPTIONAL REPRESSOR YETL"/>
    <property type="match status" value="1"/>
</dbReference>
<name>A0ABX7C503_9HYPH</name>
<dbReference type="EMBL" id="CP068046">
    <property type="protein sequence ID" value="QQR39156.1"/>
    <property type="molecule type" value="Genomic_DNA"/>
</dbReference>
<evidence type="ECO:0000256" key="2">
    <source>
        <dbReference type="ARBA" id="ARBA00023125"/>
    </source>
</evidence>
<dbReference type="SMART" id="SM00347">
    <property type="entry name" value="HTH_MARR"/>
    <property type="match status" value="1"/>
</dbReference>
<evidence type="ECO:0000259" key="4">
    <source>
        <dbReference type="PROSITE" id="PS50995"/>
    </source>
</evidence>
<protein>
    <submittedName>
        <fullName evidence="5">MarR family transcriptional regulator</fullName>
    </submittedName>
</protein>
<evidence type="ECO:0000313" key="6">
    <source>
        <dbReference type="Proteomes" id="UP000595857"/>
    </source>
</evidence>
<evidence type="ECO:0000256" key="1">
    <source>
        <dbReference type="ARBA" id="ARBA00023015"/>
    </source>
</evidence>
<dbReference type="PRINTS" id="PR00598">
    <property type="entry name" value="HTHMARR"/>
</dbReference>
<gene>
    <name evidence="5" type="ORF">JI748_15725</name>
</gene>
<keyword evidence="1" id="KW-0805">Transcription regulation</keyword>
<dbReference type="Proteomes" id="UP000595857">
    <property type="component" value="Chromosome"/>
</dbReference>
<dbReference type="InterPro" id="IPR036390">
    <property type="entry name" value="WH_DNA-bd_sf"/>
</dbReference>
<dbReference type="SUPFAM" id="SSF46785">
    <property type="entry name" value="Winged helix' DNA-binding domain"/>
    <property type="match status" value="1"/>
</dbReference>
<dbReference type="Gene3D" id="1.10.10.10">
    <property type="entry name" value="Winged helix-like DNA-binding domain superfamily/Winged helix DNA-binding domain"/>
    <property type="match status" value="1"/>
</dbReference>
<evidence type="ECO:0000256" key="3">
    <source>
        <dbReference type="ARBA" id="ARBA00023163"/>
    </source>
</evidence>
<dbReference type="RefSeq" id="WP_201632803.1">
    <property type="nucleotide sequence ID" value="NZ_CP068046.1"/>
</dbReference>
<dbReference type="InterPro" id="IPR000835">
    <property type="entry name" value="HTH_MarR-typ"/>
</dbReference>
<feature type="domain" description="HTH marR-type" evidence="4">
    <location>
        <begin position="1"/>
        <end position="137"/>
    </location>
</feature>
<sequence length="143" mass="15893">MALNRDTSIGYLTNWAARLLVRELERHLSHAGLSPAHMPVLLALEGGERPQKEIAESASVRQETMTGTLNRMERDGLITRRPNPDDGRSMLVALTPLAREKLPQVEDAARTINALVLEQLTPEERTQFIATMKKMIGVLEAQG</sequence>
<accession>A0ABX7C503</accession>
<reference evidence="5 6" key="1">
    <citation type="submission" date="2021-01" db="EMBL/GenBank/DDBJ databases">
        <title>Genome seq and assembly of Devosia sp. LEGU1.</title>
        <authorList>
            <person name="Chhetri G."/>
        </authorList>
    </citation>
    <scope>NUCLEOTIDE SEQUENCE [LARGE SCALE GENOMIC DNA]</scope>
    <source>
        <strain evidence="5 6">LEGU1</strain>
    </source>
</reference>
<dbReference type="InterPro" id="IPR039422">
    <property type="entry name" value="MarR/SlyA-like"/>
</dbReference>
<proteinExistence type="predicted"/>
<dbReference type="Pfam" id="PF12802">
    <property type="entry name" value="MarR_2"/>
    <property type="match status" value="1"/>
</dbReference>
<dbReference type="InterPro" id="IPR036388">
    <property type="entry name" value="WH-like_DNA-bd_sf"/>
</dbReference>
<dbReference type="InterPro" id="IPR023187">
    <property type="entry name" value="Tscrpt_reg_MarR-type_CS"/>
</dbReference>
<dbReference type="PROSITE" id="PS50995">
    <property type="entry name" value="HTH_MARR_2"/>
    <property type="match status" value="1"/>
</dbReference>
<keyword evidence="3" id="KW-0804">Transcription</keyword>
<organism evidence="5 6">
    <name type="scientific">Devosia rhizoryzae</name>
    <dbReference type="NCBI Taxonomy" id="2774137"/>
    <lineage>
        <taxon>Bacteria</taxon>
        <taxon>Pseudomonadati</taxon>
        <taxon>Pseudomonadota</taxon>
        <taxon>Alphaproteobacteria</taxon>
        <taxon>Hyphomicrobiales</taxon>
        <taxon>Devosiaceae</taxon>
        <taxon>Devosia</taxon>
    </lineage>
</organism>
<dbReference type="PANTHER" id="PTHR33164">
    <property type="entry name" value="TRANSCRIPTIONAL REGULATOR, MARR FAMILY"/>
    <property type="match status" value="1"/>
</dbReference>